<comment type="caution">
    <text evidence="1">The sequence shown here is derived from an EMBL/GenBank/DDBJ whole genome shotgun (WGS) entry which is preliminary data.</text>
</comment>
<sequence>YIDPAKKIRAGGPRAMESDISRLGRVRVEGLRESQALIVVSHRKEEVPGCVREWICLPEPGTGEPPRVGRLEGPVTLGKERWGTIWGMNV</sequence>
<accession>A0ACC3D735</accession>
<dbReference type="EMBL" id="JAWDJW010007197">
    <property type="protein sequence ID" value="KAK3062628.1"/>
    <property type="molecule type" value="Genomic_DNA"/>
</dbReference>
<organism evidence="1 2">
    <name type="scientific">Coniosporium uncinatum</name>
    <dbReference type="NCBI Taxonomy" id="93489"/>
    <lineage>
        <taxon>Eukaryota</taxon>
        <taxon>Fungi</taxon>
        <taxon>Dikarya</taxon>
        <taxon>Ascomycota</taxon>
        <taxon>Pezizomycotina</taxon>
        <taxon>Dothideomycetes</taxon>
        <taxon>Dothideomycetes incertae sedis</taxon>
        <taxon>Coniosporium</taxon>
    </lineage>
</organism>
<name>A0ACC3D735_9PEZI</name>
<feature type="non-terminal residue" evidence="1">
    <location>
        <position position="1"/>
    </location>
</feature>
<evidence type="ECO:0000313" key="1">
    <source>
        <dbReference type="EMBL" id="KAK3062628.1"/>
    </source>
</evidence>
<evidence type="ECO:0000313" key="2">
    <source>
        <dbReference type="Proteomes" id="UP001186974"/>
    </source>
</evidence>
<reference evidence="1" key="1">
    <citation type="submission" date="2024-09" db="EMBL/GenBank/DDBJ databases">
        <title>Black Yeasts Isolated from many extreme environments.</title>
        <authorList>
            <person name="Coleine C."/>
            <person name="Stajich J.E."/>
            <person name="Selbmann L."/>
        </authorList>
    </citation>
    <scope>NUCLEOTIDE SEQUENCE</scope>
    <source>
        <strain evidence="1">CCFEE 5737</strain>
    </source>
</reference>
<gene>
    <name evidence="1" type="ORF">LTS18_003669</name>
</gene>
<keyword evidence="2" id="KW-1185">Reference proteome</keyword>
<dbReference type="Proteomes" id="UP001186974">
    <property type="component" value="Unassembled WGS sequence"/>
</dbReference>
<proteinExistence type="predicted"/>
<protein>
    <submittedName>
        <fullName evidence="1">Uncharacterized protein</fullName>
    </submittedName>
</protein>